<dbReference type="AlphaFoldDB" id="A0A4C1YPP3"/>
<proteinExistence type="predicted"/>
<dbReference type="EMBL" id="BGZK01001307">
    <property type="protein sequence ID" value="GBP76854.1"/>
    <property type="molecule type" value="Genomic_DNA"/>
</dbReference>
<dbReference type="Proteomes" id="UP000299102">
    <property type="component" value="Unassembled WGS sequence"/>
</dbReference>
<evidence type="ECO:0000313" key="2">
    <source>
        <dbReference type="EMBL" id="GBP76854.1"/>
    </source>
</evidence>
<organism evidence="2 3">
    <name type="scientific">Eumeta variegata</name>
    <name type="common">Bagworm moth</name>
    <name type="synonym">Eumeta japonica</name>
    <dbReference type="NCBI Taxonomy" id="151549"/>
    <lineage>
        <taxon>Eukaryota</taxon>
        <taxon>Metazoa</taxon>
        <taxon>Ecdysozoa</taxon>
        <taxon>Arthropoda</taxon>
        <taxon>Hexapoda</taxon>
        <taxon>Insecta</taxon>
        <taxon>Pterygota</taxon>
        <taxon>Neoptera</taxon>
        <taxon>Endopterygota</taxon>
        <taxon>Lepidoptera</taxon>
        <taxon>Glossata</taxon>
        <taxon>Ditrysia</taxon>
        <taxon>Tineoidea</taxon>
        <taxon>Psychidae</taxon>
        <taxon>Oiketicinae</taxon>
        <taxon>Eumeta</taxon>
    </lineage>
</organism>
<accession>A0A4C1YPP3</accession>
<feature type="compositionally biased region" description="Polar residues" evidence="1">
    <location>
        <begin position="209"/>
        <end position="223"/>
    </location>
</feature>
<comment type="caution">
    <text evidence="2">The sequence shown here is derived from an EMBL/GenBank/DDBJ whole genome shotgun (WGS) entry which is preliminary data.</text>
</comment>
<feature type="region of interest" description="Disordered" evidence="1">
    <location>
        <begin position="208"/>
        <end position="247"/>
    </location>
</feature>
<reference evidence="2 3" key="1">
    <citation type="journal article" date="2019" name="Commun. Biol.">
        <title>The bagworm genome reveals a unique fibroin gene that provides high tensile strength.</title>
        <authorList>
            <person name="Kono N."/>
            <person name="Nakamura H."/>
            <person name="Ohtoshi R."/>
            <person name="Tomita M."/>
            <person name="Numata K."/>
            <person name="Arakawa K."/>
        </authorList>
    </citation>
    <scope>NUCLEOTIDE SEQUENCE [LARGE SCALE GENOMIC DNA]</scope>
</reference>
<sequence length="307" mass="32762">MKTSEHINDGASTSAAGKTEAMQVNDAIASISTLDFIYVNYVRTPFIKDTFGNSYKSSATRVIYIDHKDTAGASRRSRLWDSRTLVSGHLIRWARAVALTHHNETDLRSDACEIRRVIVETRGQMPRMPRGALTAALFVLGSPSPGCSSDAIGRQIRTRPVFCARAPVPVAPARDAAMTCGSAPAAPVKDRLNNISVQLVRNRDLLGKQQFQRVRHTSTTTRSARPPKHFSGAPEGRGRSGESAGPAVIRGGRNYSVTCGAGAGAGTQSRRIGIPLALAPLGLQPVLAVGCGRVKRNPATSAVILCI</sequence>
<gene>
    <name evidence="2" type="ORF">EVAR_87241_1</name>
</gene>
<evidence type="ECO:0000313" key="3">
    <source>
        <dbReference type="Proteomes" id="UP000299102"/>
    </source>
</evidence>
<evidence type="ECO:0000256" key="1">
    <source>
        <dbReference type="SAM" id="MobiDB-lite"/>
    </source>
</evidence>
<name>A0A4C1YPP3_EUMVA</name>
<protein>
    <submittedName>
        <fullName evidence="2">Uncharacterized protein</fullName>
    </submittedName>
</protein>
<keyword evidence="3" id="KW-1185">Reference proteome</keyword>